<dbReference type="OMA" id="CIGRHMA"/>
<dbReference type="InterPro" id="IPR002401">
    <property type="entry name" value="Cyt_P450_E_grp-I"/>
</dbReference>
<comment type="similarity">
    <text evidence="4">Belongs to the cytochrome P450 family.</text>
</comment>
<dbReference type="GO" id="GO:0005506">
    <property type="term" value="F:iron ion binding"/>
    <property type="evidence" value="ECO:0007669"/>
    <property type="project" value="InterPro"/>
</dbReference>
<dbReference type="InterPro" id="IPR036396">
    <property type="entry name" value="Cyt_P450_sf"/>
</dbReference>
<dbReference type="PROSITE" id="PS00086">
    <property type="entry name" value="CYTOCHROME_P450"/>
    <property type="match status" value="1"/>
</dbReference>
<dbReference type="PRINTS" id="PR00463">
    <property type="entry name" value="EP450I"/>
</dbReference>
<organism evidence="7">
    <name type="scientific">Selaginella moellendorffii</name>
    <name type="common">Spikemoss</name>
    <dbReference type="NCBI Taxonomy" id="88036"/>
    <lineage>
        <taxon>Eukaryota</taxon>
        <taxon>Viridiplantae</taxon>
        <taxon>Streptophyta</taxon>
        <taxon>Embryophyta</taxon>
        <taxon>Tracheophyta</taxon>
        <taxon>Lycopodiopsida</taxon>
        <taxon>Selaginellales</taxon>
        <taxon>Selaginellaceae</taxon>
        <taxon>Selaginella</taxon>
    </lineage>
</organism>
<sequence>MALWSLYLLLVIPAVAAFLISSKRKSGSVQTPPGNRGWPILGETIQLLRGTAEDFVFQRRKRFDKIAMDLLTSWQRKGCVTVLEETLQLTFDVVTAFICDDPRIFQTKTGDFMHDVTVASRGLFKLPINLPFTDYHRALQARKRLHYHLDRLINERRISKITHDDLLHKLMNDKDLNSTNQQIEDNIVGLLFAGQHTTPLTLVWMMKRLQENPEILKEVVEEHQKILREREQPHLTWEDTRRMPVTMRVLQETLRLASGGMLVREMKHAVEYNGYVFPKGWTLHIFHTAIHLNEDYFADPYKFDPSRFLVPQKPGTLIGFGCGLRTCPGAELAKLEILVFFHRLVTQYSWKPKAPNGAIRNWPLRIPEDGYVVEINRK</sequence>
<dbReference type="AlphaFoldDB" id="D8R3R4"/>
<dbReference type="InterPro" id="IPR017972">
    <property type="entry name" value="Cyt_P450_CS"/>
</dbReference>
<feature type="chain" id="PRO_5003121490" evidence="5">
    <location>
        <begin position="18"/>
        <end position="378"/>
    </location>
</feature>
<keyword evidence="7" id="KW-1185">Reference proteome</keyword>
<keyword evidence="1 3" id="KW-0479">Metal-binding</keyword>
<dbReference type="Pfam" id="PF00067">
    <property type="entry name" value="p450"/>
    <property type="match status" value="1"/>
</dbReference>
<dbReference type="Proteomes" id="UP000001514">
    <property type="component" value="Unassembled WGS sequence"/>
</dbReference>
<accession>D8R3R4</accession>
<feature type="binding site" description="axial binding residue" evidence="3">
    <location>
        <position position="327"/>
    </location>
    <ligand>
        <name>heme</name>
        <dbReference type="ChEBI" id="CHEBI:30413"/>
    </ligand>
    <ligandPart>
        <name>Fe</name>
        <dbReference type="ChEBI" id="CHEBI:18248"/>
    </ligandPart>
</feature>
<keyword evidence="3 4" id="KW-0349">Heme</keyword>
<evidence type="ECO:0000256" key="3">
    <source>
        <dbReference type="PIRSR" id="PIRSR602401-1"/>
    </source>
</evidence>
<dbReference type="PANTHER" id="PTHR24286:SF376">
    <property type="entry name" value="ABSCISIC ACID 8'-HYDROXYLASE 4"/>
    <property type="match status" value="1"/>
</dbReference>
<dbReference type="HOGENOM" id="CLU_001570_15_5_1"/>
<evidence type="ECO:0000256" key="4">
    <source>
        <dbReference type="RuleBase" id="RU000461"/>
    </source>
</evidence>
<dbReference type="Gene3D" id="1.10.630.10">
    <property type="entry name" value="Cytochrome P450"/>
    <property type="match status" value="1"/>
</dbReference>
<keyword evidence="5" id="KW-0732">Signal</keyword>
<gene>
    <name evidence="6" type="primary">CYP780B1</name>
    <name evidence="6" type="ORF">SELMODRAFT_407046</name>
</gene>
<evidence type="ECO:0000313" key="7">
    <source>
        <dbReference type="Proteomes" id="UP000001514"/>
    </source>
</evidence>
<dbReference type="PANTHER" id="PTHR24286">
    <property type="entry name" value="CYTOCHROME P450 26"/>
    <property type="match status" value="1"/>
</dbReference>
<dbReference type="SUPFAM" id="SSF48264">
    <property type="entry name" value="Cytochrome P450"/>
    <property type="match status" value="1"/>
</dbReference>
<comment type="cofactor">
    <cofactor evidence="3">
        <name>heme</name>
        <dbReference type="ChEBI" id="CHEBI:30413"/>
    </cofactor>
</comment>
<dbReference type="InParanoid" id="D8R3R4"/>
<evidence type="ECO:0000256" key="2">
    <source>
        <dbReference type="ARBA" id="ARBA00023004"/>
    </source>
</evidence>
<keyword evidence="4" id="KW-0560">Oxidoreductase</keyword>
<dbReference type="KEGG" id="smo:SELMODRAFT_407046"/>
<feature type="signal peptide" evidence="5">
    <location>
        <begin position="1"/>
        <end position="17"/>
    </location>
</feature>
<protein>
    <submittedName>
        <fullName evidence="6">Uncharacterized protein CYP780B1</fullName>
    </submittedName>
</protein>
<dbReference type="EMBL" id="GL377571">
    <property type="protein sequence ID" value="EFJ33330.1"/>
    <property type="molecule type" value="Genomic_DNA"/>
</dbReference>
<evidence type="ECO:0000313" key="6">
    <source>
        <dbReference type="EMBL" id="EFJ33330.1"/>
    </source>
</evidence>
<name>D8R3R4_SELML</name>
<dbReference type="GO" id="GO:0016705">
    <property type="term" value="F:oxidoreductase activity, acting on paired donors, with incorporation or reduction of molecular oxygen"/>
    <property type="evidence" value="ECO:0007669"/>
    <property type="project" value="InterPro"/>
</dbReference>
<dbReference type="eggNOG" id="KOG0157">
    <property type="taxonomic scope" value="Eukaryota"/>
</dbReference>
<dbReference type="GO" id="GO:0004497">
    <property type="term" value="F:monooxygenase activity"/>
    <property type="evidence" value="ECO:0000318"/>
    <property type="project" value="GO_Central"/>
</dbReference>
<dbReference type="PRINTS" id="PR00385">
    <property type="entry name" value="P450"/>
</dbReference>
<keyword evidence="2 3" id="KW-0408">Iron</keyword>
<dbReference type="GO" id="GO:0020037">
    <property type="term" value="F:heme binding"/>
    <property type="evidence" value="ECO:0007669"/>
    <property type="project" value="InterPro"/>
</dbReference>
<reference evidence="6 7" key="1">
    <citation type="journal article" date="2011" name="Science">
        <title>The Selaginella genome identifies genetic changes associated with the evolution of vascular plants.</title>
        <authorList>
            <person name="Banks J.A."/>
            <person name="Nishiyama T."/>
            <person name="Hasebe M."/>
            <person name="Bowman J.L."/>
            <person name="Gribskov M."/>
            <person name="dePamphilis C."/>
            <person name="Albert V.A."/>
            <person name="Aono N."/>
            <person name="Aoyama T."/>
            <person name="Ambrose B.A."/>
            <person name="Ashton N.W."/>
            <person name="Axtell M.J."/>
            <person name="Barker E."/>
            <person name="Barker M.S."/>
            <person name="Bennetzen J.L."/>
            <person name="Bonawitz N.D."/>
            <person name="Chapple C."/>
            <person name="Cheng C."/>
            <person name="Correa L.G."/>
            <person name="Dacre M."/>
            <person name="DeBarry J."/>
            <person name="Dreyer I."/>
            <person name="Elias M."/>
            <person name="Engstrom E.M."/>
            <person name="Estelle M."/>
            <person name="Feng L."/>
            <person name="Finet C."/>
            <person name="Floyd S.K."/>
            <person name="Frommer W.B."/>
            <person name="Fujita T."/>
            <person name="Gramzow L."/>
            <person name="Gutensohn M."/>
            <person name="Harholt J."/>
            <person name="Hattori M."/>
            <person name="Heyl A."/>
            <person name="Hirai T."/>
            <person name="Hiwatashi Y."/>
            <person name="Ishikawa M."/>
            <person name="Iwata M."/>
            <person name="Karol K.G."/>
            <person name="Koehler B."/>
            <person name="Kolukisaoglu U."/>
            <person name="Kubo M."/>
            <person name="Kurata T."/>
            <person name="Lalonde S."/>
            <person name="Li K."/>
            <person name="Li Y."/>
            <person name="Litt A."/>
            <person name="Lyons E."/>
            <person name="Manning G."/>
            <person name="Maruyama T."/>
            <person name="Michael T.P."/>
            <person name="Mikami K."/>
            <person name="Miyazaki S."/>
            <person name="Morinaga S."/>
            <person name="Murata T."/>
            <person name="Mueller-Roeber B."/>
            <person name="Nelson D.R."/>
            <person name="Obara M."/>
            <person name="Oguri Y."/>
            <person name="Olmstead R.G."/>
            <person name="Onodera N."/>
            <person name="Petersen B.L."/>
            <person name="Pils B."/>
            <person name="Prigge M."/>
            <person name="Rensing S.A."/>
            <person name="Riano-Pachon D.M."/>
            <person name="Roberts A.W."/>
            <person name="Sato Y."/>
            <person name="Scheller H.V."/>
            <person name="Schulz B."/>
            <person name="Schulz C."/>
            <person name="Shakirov E.V."/>
            <person name="Shibagaki N."/>
            <person name="Shinohara N."/>
            <person name="Shippen D.E."/>
            <person name="Soerensen I."/>
            <person name="Sotooka R."/>
            <person name="Sugimoto N."/>
            <person name="Sugita M."/>
            <person name="Sumikawa N."/>
            <person name="Tanurdzic M."/>
            <person name="Theissen G."/>
            <person name="Ulvskov P."/>
            <person name="Wakazuki S."/>
            <person name="Weng J.K."/>
            <person name="Willats W.W."/>
            <person name="Wipf D."/>
            <person name="Wolf P.G."/>
            <person name="Yang L."/>
            <person name="Zimmer A.D."/>
            <person name="Zhu Q."/>
            <person name="Mitros T."/>
            <person name="Hellsten U."/>
            <person name="Loque D."/>
            <person name="Otillar R."/>
            <person name="Salamov A."/>
            <person name="Schmutz J."/>
            <person name="Shapiro H."/>
            <person name="Lindquist E."/>
            <person name="Lucas S."/>
            <person name="Rokhsar D."/>
            <person name="Grigoriev I.V."/>
        </authorList>
    </citation>
    <scope>NUCLEOTIDE SEQUENCE [LARGE SCALE GENOMIC DNA]</scope>
</reference>
<evidence type="ECO:0000256" key="1">
    <source>
        <dbReference type="ARBA" id="ARBA00022723"/>
    </source>
</evidence>
<dbReference type="STRING" id="88036.D8R3R4"/>
<proteinExistence type="inferred from homology"/>
<keyword evidence="4" id="KW-0503">Monooxygenase</keyword>
<dbReference type="InterPro" id="IPR001128">
    <property type="entry name" value="Cyt_P450"/>
</dbReference>
<dbReference type="Gramene" id="EFJ33330">
    <property type="protein sequence ID" value="EFJ33330"/>
    <property type="gene ID" value="SELMODRAFT_407046"/>
</dbReference>
<evidence type="ECO:0000256" key="5">
    <source>
        <dbReference type="SAM" id="SignalP"/>
    </source>
</evidence>